<evidence type="ECO:0000313" key="10">
    <source>
        <dbReference type="Proteomes" id="UP001151699"/>
    </source>
</evidence>
<keyword evidence="2" id="KW-0597">Phosphoprotein</keyword>
<feature type="domain" description="B-block binding subunit of TFIIIC" evidence="6">
    <location>
        <begin position="168"/>
        <end position="239"/>
    </location>
</feature>
<evidence type="ECO:0000256" key="4">
    <source>
        <dbReference type="ARBA" id="ARBA00023163"/>
    </source>
</evidence>
<dbReference type="InterPro" id="IPR056467">
    <property type="entry name" value="eWH_GTF3C1"/>
</dbReference>
<evidence type="ECO:0000259" key="8">
    <source>
        <dbReference type="Pfam" id="PF24101"/>
    </source>
</evidence>
<keyword evidence="5" id="KW-0539">Nucleus</keyword>
<dbReference type="PANTHER" id="PTHR15180">
    <property type="entry name" value="GENERAL TRANSCRIPTION FACTOR 3C POLYPEPTIDE 1"/>
    <property type="match status" value="1"/>
</dbReference>
<accession>A0A9Q0MUG2</accession>
<dbReference type="Pfam" id="PF23704">
    <property type="entry name" value="WHD_GTF3C1_N"/>
    <property type="match status" value="1"/>
</dbReference>
<dbReference type="GO" id="GO:0000127">
    <property type="term" value="C:transcription factor TFIIIC complex"/>
    <property type="evidence" value="ECO:0007669"/>
    <property type="project" value="InterPro"/>
</dbReference>
<evidence type="ECO:0000259" key="6">
    <source>
        <dbReference type="Pfam" id="PF04182"/>
    </source>
</evidence>
<dbReference type="GO" id="GO:0003677">
    <property type="term" value="F:DNA binding"/>
    <property type="evidence" value="ECO:0007669"/>
    <property type="project" value="UniProtKB-KW"/>
</dbReference>
<feature type="domain" description="General transcription factor 3C polypeptide 1 winged-helix" evidence="7">
    <location>
        <begin position="7"/>
        <end position="83"/>
    </location>
</feature>
<dbReference type="InterPro" id="IPR044210">
    <property type="entry name" value="Tfc3-like"/>
</dbReference>
<dbReference type="GO" id="GO:0006384">
    <property type="term" value="P:transcription initiation at RNA polymerase III promoter"/>
    <property type="evidence" value="ECO:0007669"/>
    <property type="project" value="InterPro"/>
</dbReference>
<comment type="caution">
    <text evidence="9">The sequence shown here is derived from an EMBL/GenBank/DDBJ whole genome shotgun (WGS) entry which is preliminary data.</text>
</comment>
<feature type="domain" description="GTF3C1 extended winged-helix" evidence="8">
    <location>
        <begin position="508"/>
        <end position="612"/>
    </location>
</feature>
<dbReference type="InterPro" id="IPR056428">
    <property type="entry name" value="WH_GTF3C1"/>
</dbReference>
<organism evidence="9 10">
    <name type="scientific">Pseudolycoriella hygida</name>
    <dbReference type="NCBI Taxonomy" id="35572"/>
    <lineage>
        <taxon>Eukaryota</taxon>
        <taxon>Metazoa</taxon>
        <taxon>Ecdysozoa</taxon>
        <taxon>Arthropoda</taxon>
        <taxon>Hexapoda</taxon>
        <taxon>Insecta</taxon>
        <taxon>Pterygota</taxon>
        <taxon>Neoptera</taxon>
        <taxon>Endopterygota</taxon>
        <taxon>Diptera</taxon>
        <taxon>Nematocera</taxon>
        <taxon>Sciaroidea</taxon>
        <taxon>Sciaridae</taxon>
        <taxon>Pseudolycoriella</taxon>
    </lineage>
</organism>
<gene>
    <name evidence="9" type="primary">Gtf3c1</name>
    <name evidence="9" type="ORF">Bhyg_10916</name>
</gene>
<dbReference type="Proteomes" id="UP001151699">
    <property type="component" value="Chromosome X"/>
</dbReference>
<evidence type="ECO:0000256" key="3">
    <source>
        <dbReference type="ARBA" id="ARBA00023125"/>
    </source>
</evidence>
<evidence type="ECO:0000313" key="9">
    <source>
        <dbReference type="EMBL" id="KAJ6638183.1"/>
    </source>
</evidence>
<reference evidence="9" key="1">
    <citation type="submission" date="2022-07" db="EMBL/GenBank/DDBJ databases">
        <authorList>
            <person name="Trinca V."/>
            <person name="Uliana J.V.C."/>
            <person name="Torres T.T."/>
            <person name="Ward R.J."/>
            <person name="Monesi N."/>
        </authorList>
    </citation>
    <scope>NUCLEOTIDE SEQUENCE</scope>
    <source>
        <strain evidence="9">HSMRA1968</strain>
        <tissue evidence="9">Whole embryos</tissue>
    </source>
</reference>
<dbReference type="Pfam" id="PF04182">
    <property type="entry name" value="B-block_TFIIIC"/>
    <property type="match status" value="1"/>
</dbReference>
<dbReference type="OrthoDB" id="68020at2759"/>
<dbReference type="PANTHER" id="PTHR15180:SF1">
    <property type="entry name" value="GENERAL TRANSCRIPTION FACTOR 3C POLYPEPTIDE 1"/>
    <property type="match status" value="1"/>
</dbReference>
<keyword evidence="10" id="KW-1185">Reference proteome</keyword>
<dbReference type="InterPro" id="IPR007309">
    <property type="entry name" value="TFIIIC_Bblock-bd"/>
</dbReference>
<evidence type="ECO:0000256" key="5">
    <source>
        <dbReference type="ARBA" id="ARBA00023242"/>
    </source>
</evidence>
<comment type="subcellular location">
    <subcellularLocation>
        <location evidence="1">Nucleus</location>
    </subcellularLocation>
</comment>
<evidence type="ECO:0000259" key="7">
    <source>
        <dbReference type="Pfam" id="PF23704"/>
    </source>
</evidence>
<evidence type="ECO:0000256" key="1">
    <source>
        <dbReference type="ARBA" id="ARBA00004123"/>
    </source>
</evidence>
<dbReference type="GO" id="GO:0042791">
    <property type="term" value="P:5S class rRNA transcription by RNA polymerase III"/>
    <property type="evidence" value="ECO:0007669"/>
    <property type="project" value="TreeGrafter"/>
</dbReference>
<dbReference type="EMBL" id="WJQU01000003">
    <property type="protein sequence ID" value="KAJ6638183.1"/>
    <property type="molecule type" value="Genomic_DNA"/>
</dbReference>
<evidence type="ECO:0000256" key="2">
    <source>
        <dbReference type="ARBA" id="ARBA00022553"/>
    </source>
</evidence>
<dbReference type="GO" id="GO:0005634">
    <property type="term" value="C:nucleus"/>
    <property type="evidence" value="ECO:0007669"/>
    <property type="project" value="UniProtKB-SubCell"/>
</dbReference>
<dbReference type="Pfam" id="PF24101">
    <property type="entry name" value="WHD_GTF3C1"/>
    <property type="match status" value="1"/>
</dbReference>
<protein>
    <submittedName>
        <fullName evidence="9">General transcription factor 3C polypeptide 1</fullName>
    </submittedName>
</protein>
<name>A0A9Q0MUG2_9DIPT</name>
<sequence length="1923" mass="223130">MSSPNLITHAVVEEIGLEGLDGITLESLWKRLSIRLKLSFPLAPKFCNELWAFLSKQKCVAFYELAEPRELIKTFDRADNTDIESMRDSTHCYTIYKYNPICKDNGALRGSCQDFDTRKPIEWKEVTKMTLNDVLERWGTKFIIVGSQKLRQSVLIPNTVSEMLELNTLQYCVLERIGRSRYNGELTHSLVDIQPAVSMFYTRKLLYRYNLISRQNYMEQLDEHTHNGILLHLTRFYTEFKPPHMIVTEHIVDLLKAQPNCTMAYDVLKNSVGSAGNTLKKLLKFQQLQKFIVAALVPYRTVYPDATPVEWKMRKGGEKSIRVLQLREPNVNVYDIWPRQAEVDDDDAATEIGFLCNDAELYNVDLIVQAQKAIGQSKFDGVTSTEFRTMMGLTKLNARVLLKNLERIGEVTTYRVDQGRQRTSKYILKSFESEYKAKMKQVEQDVLNSSVLPEHIETLDWKAAELSRSEKSNTLCEEIRPNDLVVQIRRTNKPLQNLHRSPITEQNQTIRMVERMSSILKFLNVFTVIEDVNKLVQLLAAEEVKLGYKDQMCRRSLSRLLVRLSAEKRIALWTISLSYEQKFKQLMFITHPHVDETNSVFISLIEKEKFEFLVKISNEKTKLKAATKTVYETVCQKTDVPKKHRVKKTAEELAPKKKIAQNTTVNYGYTPKFIRMRRLHEFLFYLIHNYPEDVPTYTPEEAFENWKTVEPSIDYEALYPELSTIYSNETNWKMFVPPLLPYQGFPKGWAVMSDILLRIPLSIFAKVFNINFEVPGLYELLEHPIRKHYLLNYLPVQIQNSIVSSRKYVFSVDEVVKRLCCIGLVQIGPSRQKEKDQMFIYVNRRASLKNTVDSDPGYFHTTEKEYPVEEYYFNSIDDIAKYWDDVYRICLNTKLGRRKHACEPTKNFWGTQPLLVEQMQPRKAYDVHVLDNAVIPGDGRGAAGFDSSLYAHLQRNWTYKATTFPYKAATAVTTVPLNKVVRKRDAGTLPKQVQQQVVPIRTIVKVPSPRPQSVPRKRLKQPCYDDIDKEALSLMKKLRVDWRPEEDNFLLLCKVGLLYICPNSRKQTITSNTIRDVLHWHLKSFDKTSRACQRRIVYMMKNEAIAKNVHSCVQEMKNSVEIKKKFNENLYEILARRFPWDEMLSSVLKIVYVRLLLQLKEKFSSLVTLSNDFCTTVLPDRLEDFYKMYDVKLEEYSHKELKYNNPRTKMDISIAIITTLIHSSICCTYDKTSWNIQLYDIYKDYPEKVLAEAMQKVRNIQLTSVNKTANQSKIDNRNLPLSSNPYHLSSTYSNMMITNISYEVFGEAFDKLKELFVSETSITNSSFLQGANKGRCLLISELIFNQSITCNIQKPRRMLVINPKQCQEDVTIYDKISSRFQEIFHYIPKVNITCDAVPPKEEASSSSKTVRISTEKPQTMEYVVHPVEELMKTDESLYHFYCLLNCIGKNRTVVVADMRLNDEQHCPFDCVCAVGNSIEKIVSIIESNAVHLNNIKIDNQHSVLPERVEITEQNILFLMNKFVMQRYDYADDVSEIDDQGLLTISLDILNHVEGNGFKGLVDRIKGDSNADEDVEDILTLTSKNDKITKMHDMILVSLCQMTVSVPEKPDDEYVKFGSSNVPKKILKLDPKKKDSLLDYIVNSVRWSNKEVDRVDITECLISRELNENEIIIGTEILKFIESKKEIGASSKELLEKFESKVLVKKCLDIFYKQNLVMRAGVVDFTFVYWMYTSAWLITTYHLKRLNRDAASPQPHKLMRIGEKDDEDCLRPIRFDKVTVDQNKGFPNRSDPQRPTFTIKTLPWIRVNGSLNRRVLDKWMGQVLLYCMQNPGITVSDIALRFNLMHPVQIRLLLEYLEKIECISLQVMVIKKQRLNILSTYENLETEPATELDEPEHIFVQISPDAVIKFSVFIGNKTYSSDFI</sequence>
<keyword evidence="4" id="KW-0804">Transcription</keyword>
<keyword evidence="3" id="KW-0238">DNA-binding</keyword>
<proteinExistence type="predicted"/>